<evidence type="ECO:0000313" key="4">
    <source>
        <dbReference type="Proteomes" id="UP001516061"/>
    </source>
</evidence>
<reference evidence="3 4" key="1">
    <citation type="submission" date="2020-05" db="EMBL/GenBank/DDBJ databases">
        <title>Genomic Encyclopedia of Type Strains, Phase IV (KMG-V): Genome sequencing to study the core and pangenomes of soil and plant-associated prokaryotes.</title>
        <authorList>
            <person name="Whitman W."/>
        </authorList>
    </citation>
    <scope>NUCLEOTIDE SEQUENCE [LARGE SCALE GENOMIC DNA]</scope>
    <source>
        <strain evidence="3 4">C29</strain>
    </source>
</reference>
<feature type="transmembrane region" description="Helical" evidence="2">
    <location>
        <begin position="6"/>
        <end position="25"/>
    </location>
</feature>
<evidence type="ECO:0000256" key="2">
    <source>
        <dbReference type="SAM" id="Phobius"/>
    </source>
</evidence>
<proteinExistence type="predicted"/>
<organism evidence="3 4">
    <name type="scientific">Sphaerotilus uruguayifluvii</name>
    <dbReference type="NCBI Taxonomy" id="2735897"/>
    <lineage>
        <taxon>Bacteria</taxon>
        <taxon>Pseudomonadati</taxon>
        <taxon>Pseudomonadota</taxon>
        <taxon>Betaproteobacteria</taxon>
        <taxon>Burkholderiales</taxon>
        <taxon>Sphaerotilaceae</taxon>
        <taxon>Sphaerotilus</taxon>
    </lineage>
</organism>
<feature type="region of interest" description="Disordered" evidence="1">
    <location>
        <begin position="33"/>
        <end position="75"/>
    </location>
</feature>
<dbReference type="EMBL" id="JABSNM010000006">
    <property type="protein sequence ID" value="NRT55939.1"/>
    <property type="molecule type" value="Genomic_DNA"/>
</dbReference>
<keyword evidence="4" id="KW-1185">Reference proteome</keyword>
<feature type="compositionally biased region" description="Basic and acidic residues" evidence="1">
    <location>
        <begin position="36"/>
        <end position="46"/>
    </location>
</feature>
<dbReference type="Proteomes" id="UP001516061">
    <property type="component" value="Unassembled WGS sequence"/>
</dbReference>
<protein>
    <submittedName>
        <fullName evidence="3">Uncharacterized protein</fullName>
    </submittedName>
</protein>
<dbReference type="RefSeq" id="WP_173804917.1">
    <property type="nucleotide sequence ID" value="NZ_JABSNM010000006.1"/>
</dbReference>
<sequence length="155" mass="16831">MFDLGVISVAVQLLLILVLMALFSGRRHLRSRRRRYDNDGQHRPDPARPASRPSEAGAGPRTQPPPPRDGLRSDDLLPACFADTCADWAPRGGSRTAAAAARTDPRAEAIDLDPPLHCSTLDLPFEDGVAVRRRRSADAVPSLSCTIGRPVHMHA</sequence>
<keyword evidence="2" id="KW-0812">Transmembrane</keyword>
<keyword evidence="2" id="KW-0472">Membrane</keyword>
<keyword evidence="2" id="KW-1133">Transmembrane helix</keyword>
<evidence type="ECO:0000256" key="1">
    <source>
        <dbReference type="SAM" id="MobiDB-lite"/>
    </source>
</evidence>
<name>A0ABX2G0W7_9BURK</name>
<feature type="compositionally biased region" description="Low complexity" evidence="1">
    <location>
        <begin position="48"/>
        <end position="58"/>
    </location>
</feature>
<accession>A0ABX2G0W7</accession>
<evidence type="ECO:0000313" key="3">
    <source>
        <dbReference type="EMBL" id="NRT55939.1"/>
    </source>
</evidence>
<gene>
    <name evidence="3" type="ORF">HNQ01_001674</name>
</gene>
<comment type="caution">
    <text evidence="3">The sequence shown here is derived from an EMBL/GenBank/DDBJ whole genome shotgun (WGS) entry which is preliminary data.</text>
</comment>